<dbReference type="Pfam" id="PF10495">
    <property type="entry name" value="PACT_coil_coil"/>
    <property type="match status" value="1"/>
</dbReference>
<feature type="region of interest" description="Disordered" evidence="7">
    <location>
        <begin position="711"/>
        <end position="742"/>
    </location>
</feature>
<evidence type="ECO:0000313" key="9">
    <source>
        <dbReference type="EMBL" id="THD24407.1"/>
    </source>
</evidence>
<evidence type="ECO:0000259" key="8">
    <source>
        <dbReference type="Pfam" id="PF10495"/>
    </source>
</evidence>
<feature type="compositionally biased region" description="Polar residues" evidence="7">
    <location>
        <begin position="580"/>
        <end position="589"/>
    </location>
</feature>
<feature type="coiled-coil region" evidence="6">
    <location>
        <begin position="2174"/>
        <end position="2215"/>
    </location>
</feature>
<dbReference type="GO" id="GO:0005737">
    <property type="term" value="C:cytoplasm"/>
    <property type="evidence" value="ECO:0007669"/>
    <property type="project" value="UniProtKB-ARBA"/>
</dbReference>
<feature type="coiled-coil region" evidence="6">
    <location>
        <begin position="644"/>
        <end position="671"/>
    </location>
</feature>
<feature type="compositionally biased region" description="Polar residues" evidence="7">
    <location>
        <begin position="2338"/>
        <end position="2347"/>
    </location>
</feature>
<feature type="region of interest" description="Disordered" evidence="7">
    <location>
        <begin position="182"/>
        <end position="246"/>
    </location>
</feature>
<feature type="region of interest" description="Disordered" evidence="7">
    <location>
        <begin position="1381"/>
        <end position="1401"/>
    </location>
</feature>
<keyword evidence="10" id="KW-1185">Reference proteome</keyword>
<keyword evidence="3" id="KW-0597">Phosphoprotein</keyword>
<dbReference type="GO" id="GO:0005815">
    <property type="term" value="C:microtubule organizing center"/>
    <property type="evidence" value="ECO:0007669"/>
    <property type="project" value="UniProtKB-SubCell"/>
</dbReference>
<feature type="coiled-coil region" evidence="6">
    <location>
        <begin position="934"/>
        <end position="1007"/>
    </location>
</feature>
<dbReference type="Proteomes" id="UP000230066">
    <property type="component" value="Unassembled WGS sequence"/>
</dbReference>
<keyword evidence="5" id="KW-0206">Cytoskeleton</keyword>
<reference evidence="9" key="1">
    <citation type="submission" date="2019-03" db="EMBL/GenBank/DDBJ databases">
        <title>Improved annotation for the trematode Fasciola hepatica.</title>
        <authorList>
            <person name="Choi Y.-J."/>
            <person name="Martin J."/>
            <person name="Mitreva M."/>
        </authorList>
    </citation>
    <scope>NUCLEOTIDE SEQUENCE [LARGE SCALE GENOMIC DNA]</scope>
</reference>
<feature type="compositionally biased region" description="Low complexity" evidence="7">
    <location>
        <begin position="190"/>
        <end position="207"/>
    </location>
</feature>
<evidence type="ECO:0000256" key="7">
    <source>
        <dbReference type="SAM" id="MobiDB-lite"/>
    </source>
</evidence>
<keyword evidence="2" id="KW-0963">Cytoplasm</keyword>
<feature type="region of interest" description="Disordered" evidence="7">
    <location>
        <begin position="2225"/>
        <end position="2244"/>
    </location>
</feature>
<feature type="region of interest" description="Disordered" evidence="7">
    <location>
        <begin position="1787"/>
        <end position="1832"/>
    </location>
</feature>
<sequence length="2774" mass="305245">MEAIYHELAAGKDTSLSQVLDLWSKTYERRYEALRNEFTFLIRESDDLPEPKRPRSAIMDRAELSDFREQFDEVLRLRAALSTEVEALEQLRAELEDSESMSEVHIQLERATLENKRLQSAVRVAHEQVSDLFFSKRVLEAEMSALRSERDRQLAEANERVRLAERAVVAAATSRRRFTEPIATKSPVLTSRSGSHSGTGSLTESSSVPLLFGRNEDGTESIQRTPDSNSSESTDGGPTTVIATGSIVSKPQVTNFRQPLMGFKIAGHKRKDGNSYKNFATLTAMALEEFDSLDEDDVDDADSEDEVDLPQTTLEPTLSRPDRASLDESSEQIEYQSEAPEPTIHSSSVPAQLGSHSATSPSLHSKSSLVTEDVRQMPDISAVDVIIRPQSDSERPKEFKSSVVLEAHDTECPISASCPESGPLSSPTSSSTPRKQLPTASETTPKAETLLLKDLSTDWQTAIVPATESDTVPRSDYLRLLDELDGVRQELELARRNQHVVGTAETGTSVRPRSVIATSTENARTTEFDPGLTEQLRDLANKVNEIPTTQRSDVEDGTVKRASLLPPPEPGTTRLFDWSVSPNQSSSSIEPPVVEKLAESLNDEDQTPARSSSPPATLCAGCLELEAKLIAGEVVASSEYEEVLRITNDRLNTSETRIKQLENELTQLANEKLSNPYLHNQSKYADIGVQCGDRPATLSQSVQTPTECVLESQSIQTASPQLTDTEVQTEKEEKNTPDSDEGLTLELRRYSKLSADAACICLALAQRLASLNHRGVPDGEQSMESSATSQVTSQKDFNQLLTALSGSPNGGEQEDAAMYRSGYKILAPALTQLNQEVERLACALDAESINKPSVHDFLSVSSTVIQNETDRDAEIAELRNRLSTALQLLAERLPVDTRKALADTTQLVETERLQLQAELERRMVLFEQNHTSSLTELETSRRALVEQLAASEATNVQLRDELAVLTQKFQAKERFLTEQTDERELEREEFRAEVTRLESQLQAAKAQLLTSKLVNGISEPSDANCAWYTDSDDVEQTTPRRDKNQTTAGSKSRSQSAISKLARRSTWTPDDEEVDIDDALRDSPLAVRSKRIVSPMSVERQASWFAPNIASIMANSNNSSTMLDDLEPDSGGEELLPALRSAPHMSTVTIGTVNEKKVDHKAVHACVISGDVGSQTEDLPPAELELDHVSPYNFADACTQTKPDSIMNNVDATEGPATKTTTIRTVKHTLNGLTAAALFQRLSLTTEECTTVETGTPPSAELGLTMSTLWGETSPSRDVSDLLVLLKKREAELATLRAELSQLKEVGTDEWKKVMALIHGIKPSDQQALDDVHSESLKLRRSWSTPSITSPSIGSTAGDTGVEMSRGMTMIESIESAGVLDETDSDNSPVPRPFSGPGKLSVLSPRMETTLWSTKCPEGTVSGDEIHRSVEEVITSLNTTMVEAPVIVNVDEGGSWSAVSSLAPTPGSVVEPFGGQISLSEGPLTTATHCPKVECFDAECETTDLGLETISTSELEDLLGQKEASELVISTMRAEIDSLTKYQNELQADYNTVQSMLDDRQAEVDRHTRETLALQDRCMVLERQVNERKNVILERDEDLFLITEEKEALENKVTKLQEENELFRSKLSNENKVTLDANVQTEVILPGTSSVGTMVTHSLLVSSLAVFNHTMEANSVEENADTIQDDASSLHSLNMAEAEDLLAQVDSEQAQRIAPIECPEWVTSTPEHRSLLMPIDRNKVALPQELQTLVKRLREESLRLFSLASACQPSAVIWSNPDQCQPIAEEGSTLLDSNPTESRVCESSPPEHRQNLTRAQTEPPATRAGLSSHLSIPPHQPTVLTDLVRANTALKSTLKSLAQTVASYENPDPDSSSTAPLSKDHVHELVRCTANALASDELVWLGMLDWSLCQTTGRVSYSLRSGVPYADKSAETKIHQFVWTAIGRLVEQLSAFMRQEDKYRECLVQAHLVEQQCLNSELQTALNRVENLSLEIDRLTERLASNKQALNRADGLNVQLANQVNNLKSELTSINEESKRERTAANQTEPGTVNTSTYIVKQQQQTILVLRAQLDTVSTEKSALDKELTDLKRALKEYKDLVNVERKRVEIAEQKLADWQANWKEASDALGKAVHSAVPNTNGWALDSPVHSQKDNPNKSSGGPDRSLSNADDLFHAISRAATNLAAARHTANKAERRARELQATNQSLRLSLAEAELRLMPLLVTVTNRDPEDSVNPSSAVPTSNTSSAIATVSESFVQDRSQPTASSRFAELKGMCSRLLSLATAEDRNSPSPDSSDDDEDGPQALLMLNSSPNKTPVHRKRHSHLTPSLSHPIAERDSGPSSRGYKSTVPTSSVFPIYTSNPHQTARTPLTIAHIPSLDQISSSSRPTTSEDQTVSVERFRNLHVRYLRAESYRRALTFQKRYLVLLLGGFQFSEETVLASICRPDSTIAANTSPSSDGYPSPEFRTHPLRRFRVAVRAIAAIHRMYRMVYRWRRSGLHCPPFRGPNECVSTAVLQTPTDPTVPPHLVHYSQLPRSRTSVPNPRTPLRELDVGMLDGVQQVMHPQSTITSIPYPTTFPTGWPETHSHLLKPLSFSTAHIDGSQTVVGPPTISNYTITTSCPRTSSRSQTNNYDSPVKSAIPRSADWATASSTCMSQTIVRSGLPYSSSAIPFDIHPVIRSSPVLCDTHSNHHHARFDRTTNGTSTRLSSTTTTATHRSDLRTGPDRRRSAVQTPISSRNGVSYTSPRLQTSPRSSLPTRRVNSSSNRPCRQPPFK</sequence>
<feature type="coiled-coil region" evidence="6">
    <location>
        <begin position="74"/>
        <end position="167"/>
    </location>
</feature>
<feature type="compositionally biased region" description="Polar residues" evidence="7">
    <location>
        <begin position="711"/>
        <end position="726"/>
    </location>
</feature>
<organism evidence="9 10">
    <name type="scientific">Fasciola hepatica</name>
    <name type="common">Liver fluke</name>
    <dbReference type="NCBI Taxonomy" id="6192"/>
    <lineage>
        <taxon>Eukaryota</taxon>
        <taxon>Metazoa</taxon>
        <taxon>Spiralia</taxon>
        <taxon>Lophotrochozoa</taxon>
        <taxon>Platyhelminthes</taxon>
        <taxon>Trematoda</taxon>
        <taxon>Digenea</taxon>
        <taxon>Plagiorchiida</taxon>
        <taxon>Echinostomata</taxon>
        <taxon>Echinostomatoidea</taxon>
        <taxon>Fasciolidae</taxon>
        <taxon>Fasciola</taxon>
    </lineage>
</organism>
<evidence type="ECO:0000256" key="1">
    <source>
        <dbReference type="ARBA" id="ARBA00004267"/>
    </source>
</evidence>
<evidence type="ECO:0000256" key="6">
    <source>
        <dbReference type="SAM" id="Coils"/>
    </source>
</evidence>
<feature type="coiled-coil region" evidence="6">
    <location>
        <begin position="1599"/>
        <end position="1626"/>
    </location>
</feature>
<comment type="caution">
    <text evidence="9">The sequence shown here is derived from an EMBL/GenBank/DDBJ whole genome shotgun (WGS) entry which is preliminary data.</text>
</comment>
<evidence type="ECO:0000313" key="10">
    <source>
        <dbReference type="Proteomes" id="UP000230066"/>
    </source>
</evidence>
<dbReference type="InterPro" id="IPR019528">
    <property type="entry name" value="PACT_domain"/>
</dbReference>
<accession>A0A4E0RU75</accession>
<protein>
    <recommendedName>
        <fullName evidence="8">Pericentrin/AKAP-450 centrosomal targeting domain-containing protein</fullName>
    </recommendedName>
</protein>
<dbReference type="PANTHER" id="PTHR43941:SF12">
    <property type="entry name" value="CRESTIN"/>
    <property type="match status" value="1"/>
</dbReference>
<evidence type="ECO:0000256" key="2">
    <source>
        <dbReference type="ARBA" id="ARBA00022490"/>
    </source>
</evidence>
<evidence type="ECO:0000256" key="4">
    <source>
        <dbReference type="ARBA" id="ARBA00023054"/>
    </source>
</evidence>
<feature type="coiled-coil region" evidence="6">
    <location>
        <begin position="1971"/>
        <end position="2040"/>
    </location>
</feature>
<feature type="region of interest" description="Disordered" evidence="7">
    <location>
        <begin position="1024"/>
        <end position="1070"/>
    </location>
</feature>
<proteinExistence type="predicted"/>
<feature type="compositionally biased region" description="Basic and acidic residues" evidence="7">
    <location>
        <begin position="728"/>
        <end position="737"/>
    </location>
</feature>
<feature type="compositionally biased region" description="Polar residues" evidence="7">
    <location>
        <begin position="344"/>
        <end position="370"/>
    </location>
</feature>
<feature type="compositionally biased region" description="Polar residues" evidence="7">
    <location>
        <begin position="2232"/>
        <end position="2244"/>
    </location>
</feature>
<evidence type="ECO:0000256" key="5">
    <source>
        <dbReference type="ARBA" id="ARBA00023212"/>
    </source>
</evidence>
<feature type="domain" description="Pericentrin/AKAP-450 centrosomal targeting" evidence="8">
    <location>
        <begin position="2405"/>
        <end position="2492"/>
    </location>
</feature>
<name>A0A4E0RU75_FASHE</name>
<comment type="subcellular location">
    <subcellularLocation>
        <location evidence="1">Cytoplasm</location>
        <location evidence="1">Cytoskeleton</location>
        <location evidence="1">Microtubule organizing center</location>
    </subcellularLocation>
</comment>
<dbReference type="EMBL" id="JXXN02001618">
    <property type="protein sequence ID" value="THD24407.1"/>
    <property type="molecule type" value="Genomic_DNA"/>
</dbReference>
<keyword evidence="4 6" id="KW-0175">Coiled coil</keyword>
<feature type="compositionally biased region" description="Basic and acidic residues" evidence="7">
    <location>
        <begin position="2715"/>
        <end position="2727"/>
    </location>
</feature>
<feature type="compositionally biased region" description="Polar residues" evidence="7">
    <location>
        <begin position="2729"/>
        <end position="2767"/>
    </location>
</feature>
<evidence type="ECO:0000256" key="3">
    <source>
        <dbReference type="ARBA" id="ARBA00022553"/>
    </source>
</evidence>
<feature type="region of interest" description="Disordered" evidence="7">
    <location>
        <begin position="413"/>
        <end position="445"/>
    </location>
</feature>
<dbReference type="PANTHER" id="PTHR43941">
    <property type="entry name" value="STRUCTURAL MAINTENANCE OF CHROMOSOMES PROTEIN 2"/>
    <property type="match status" value="1"/>
</dbReference>
<feature type="compositionally biased region" description="Polar residues" evidence="7">
    <location>
        <begin position="220"/>
        <end position="246"/>
    </location>
</feature>
<feature type="compositionally biased region" description="Polar residues" evidence="7">
    <location>
        <begin position="1045"/>
        <end position="1058"/>
    </location>
</feature>
<gene>
    <name evidence="9" type="ORF">D915_004822</name>
</gene>
<feature type="region of interest" description="Disordered" evidence="7">
    <location>
        <begin position="2137"/>
        <end position="2166"/>
    </location>
</feature>
<feature type="coiled-coil region" evidence="6">
    <location>
        <begin position="2070"/>
        <end position="2125"/>
    </location>
</feature>
<feature type="compositionally biased region" description="Acidic residues" evidence="7">
    <location>
        <begin position="295"/>
        <end position="308"/>
    </location>
</feature>
<feature type="region of interest" description="Disordered" evidence="7">
    <location>
        <begin position="2282"/>
        <end position="2347"/>
    </location>
</feature>
<feature type="region of interest" description="Disordered" evidence="7">
    <location>
        <begin position="2692"/>
        <end position="2774"/>
    </location>
</feature>
<feature type="region of interest" description="Disordered" evidence="7">
    <location>
        <begin position="547"/>
        <end position="592"/>
    </location>
</feature>
<feature type="compositionally biased region" description="Low complexity" evidence="7">
    <location>
        <begin position="2698"/>
        <end position="2714"/>
    </location>
</feature>
<feature type="region of interest" description="Disordered" evidence="7">
    <location>
        <begin position="295"/>
        <end position="375"/>
    </location>
</feature>